<reference evidence="5 6" key="1">
    <citation type="submission" date="2016-08" db="EMBL/GenBank/DDBJ databases">
        <authorList>
            <consortium name="Pathogen Informatics"/>
        </authorList>
    </citation>
    <scope>NUCLEOTIDE SEQUENCE [LARGE SCALE GENOMIC DNA]</scope>
    <source>
        <strain evidence="5 6">CB</strain>
    </source>
</reference>
<dbReference type="PRINTS" id="PR00503">
    <property type="entry name" value="BROMODOMAIN"/>
</dbReference>
<feature type="compositionally biased region" description="Basic and acidic residues" evidence="3">
    <location>
        <begin position="713"/>
        <end position="732"/>
    </location>
</feature>
<feature type="region of interest" description="Disordered" evidence="3">
    <location>
        <begin position="851"/>
        <end position="884"/>
    </location>
</feature>
<protein>
    <submittedName>
        <fullName evidence="5">Bromodomain protein, putative</fullName>
    </submittedName>
</protein>
<evidence type="ECO:0000256" key="3">
    <source>
        <dbReference type="SAM" id="MobiDB-lite"/>
    </source>
</evidence>
<gene>
    <name evidence="5" type="ORF">PCHCB_000019000</name>
</gene>
<evidence type="ECO:0000313" key="5">
    <source>
        <dbReference type="EMBL" id="SCL96088.1"/>
    </source>
</evidence>
<evidence type="ECO:0000256" key="1">
    <source>
        <dbReference type="ARBA" id="ARBA00023117"/>
    </source>
</evidence>
<dbReference type="PANTHER" id="PTHR15398:SF4">
    <property type="entry name" value="BROMODOMAIN-CONTAINING PROTEIN 8 ISOFORM X1"/>
    <property type="match status" value="1"/>
</dbReference>
<dbReference type="SMART" id="SM00297">
    <property type="entry name" value="BROMO"/>
    <property type="match status" value="1"/>
</dbReference>
<dbReference type="SUPFAM" id="SSF47370">
    <property type="entry name" value="Bromodomain"/>
    <property type="match status" value="1"/>
</dbReference>
<feature type="compositionally biased region" description="Basic and acidic residues" evidence="3">
    <location>
        <begin position="67"/>
        <end position="78"/>
    </location>
</feature>
<sequence>METRRSLRTKKQDGDEKKSKLKGKEAKEAKEAKDTKDTKDTKEGKKDGPNVSSTTSGQKKSAPVKGKGNEKDDKKKSSEPVSKGINVNRKKVQEVETNKNKNATKSRIVLRRQTNNNDVINLSECDEKGVELKNKNNNKTVDKPVKGNKVEDGGNTKADVGTDSTYLNKNANNNVKENPTIINRSIKRRLSQLLDRLKKEKVFQCLNDASDYSEIFSESKEKKGIGKDGGIGKCIDTSVAQKTNVDIIHSKLHYEMYKDENEFNDDILLLFENSINIIESEKNKKEKINLYNMRKNALKHYQSEFYKLIISIRGTKEAKNILTSFNNYYEKDEKYFSKLFENIDDTKNDKRGSKVGEEISINNETDVTNNVNISENVKVKEKNSADLTKDDSNKNKKKSSVFRIKLKLDNIKIDELNSVETDRKASTYLTLEQREKESIHTDKVETKRETKHDGEHSQDDESGNNKNASSSFVTKKTVNNEVNKQITNQWENLIKNNILKVLKNDSNSIYFKIPVLYDKNISDRIKEEYKIKIAKPMDYTTVTNNLTNGIYKEPNEVYNDIKLIFKNCLDFNPDISQNKYIIDAAKGSDEKFEELWNKWKDKIYDSYNDSRNKIFSMNNYIEYFKKKKIKKKKYATIYSIWMNYLINNKVDIVEFCKLRNIDIHKLNEKSIPPIYIDNVNLKNFKHMNKNNLFFFIFKEEYKNIYGNTPSNHFTKDGDDQKEQNNEYPDKEEDKLKWENGSKKIKISLKSNIIEKRKSFDEIKKTKYIYPKIFKTWKKRYSNVIYFGENIFDNYLENKKSCMIKCDDNTFLTNCFHFKNVLENLEDFISTPQVGGEAPKSDGQVEKVTNEVEKRADTGTTGEVDGGADLANAQHDKGNGERNKREFEEHGCLSISLKRKKSNEMHMPICSEFQADSDWADSDDEQGDEVQAFSNPMDGVKNDEVSEISSPMDERTLFNIDSANFYNFHGLFDNVPNLNKEMLIKNIKKEKTILISLNLNYSKIEDSSYSPVNNTYFYNYYFDNDFYFFIKSDYKLNMYIKIKRKYIYINNENYIEHLKIYLINKCKQNNQIKLYISNNSITKDGNNFVDFLKKCFTDLHTQNFSNNAMRIHDSANKVSELISRVQTYVKNIDALLKVDKDDETNITTITILRKKPKL</sequence>
<feature type="region of interest" description="Disordered" evidence="3">
    <location>
        <begin position="1"/>
        <end position="93"/>
    </location>
</feature>
<accession>A0A1D3LAG9</accession>
<organism evidence="5 6">
    <name type="scientific">Plasmodium chabaudi chabaudi</name>
    <dbReference type="NCBI Taxonomy" id="31271"/>
    <lineage>
        <taxon>Eukaryota</taxon>
        <taxon>Sar</taxon>
        <taxon>Alveolata</taxon>
        <taxon>Apicomplexa</taxon>
        <taxon>Aconoidasida</taxon>
        <taxon>Haemosporida</taxon>
        <taxon>Plasmodiidae</taxon>
        <taxon>Plasmodium</taxon>
        <taxon>Plasmodium (Vinckeia)</taxon>
    </lineage>
</organism>
<evidence type="ECO:0000313" key="6">
    <source>
        <dbReference type="Proteomes" id="UP000195489"/>
    </source>
</evidence>
<dbReference type="Proteomes" id="UP000195489">
    <property type="component" value="Chromosome 2"/>
</dbReference>
<proteinExistence type="predicted"/>
<feature type="region of interest" description="Disordered" evidence="3">
    <location>
        <begin position="431"/>
        <end position="476"/>
    </location>
</feature>
<feature type="compositionally biased region" description="Acidic residues" evidence="3">
    <location>
        <begin position="917"/>
        <end position="927"/>
    </location>
</feature>
<dbReference type="EMBL" id="LT608154">
    <property type="protein sequence ID" value="SCL96088.1"/>
    <property type="molecule type" value="Genomic_DNA"/>
</dbReference>
<evidence type="ECO:0000259" key="4">
    <source>
        <dbReference type="PROSITE" id="PS50014"/>
    </source>
</evidence>
<feature type="domain" description="Bromo" evidence="4">
    <location>
        <begin position="503"/>
        <end position="579"/>
    </location>
</feature>
<feature type="compositionally biased region" description="Basic and acidic residues" evidence="3">
    <location>
        <begin position="136"/>
        <end position="154"/>
    </location>
</feature>
<feature type="compositionally biased region" description="Basic and acidic residues" evidence="3">
    <location>
        <begin position="432"/>
        <end position="459"/>
    </location>
</feature>
<dbReference type="PANTHER" id="PTHR15398">
    <property type="entry name" value="BROMODOMAIN-CONTAINING PROTEIN 8"/>
    <property type="match status" value="1"/>
</dbReference>
<feature type="compositionally biased region" description="Basic and acidic residues" evidence="3">
    <location>
        <begin position="873"/>
        <end position="884"/>
    </location>
</feature>
<dbReference type="InterPro" id="IPR001487">
    <property type="entry name" value="Bromodomain"/>
</dbReference>
<name>A0A1D3LAG9_PLACU</name>
<feature type="region of interest" description="Disordered" evidence="3">
    <location>
        <begin position="136"/>
        <end position="172"/>
    </location>
</feature>
<dbReference type="InterPro" id="IPR036427">
    <property type="entry name" value="Bromodomain-like_sf"/>
</dbReference>
<feature type="compositionally biased region" description="Polar residues" evidence="3">
    <location>
        <begin position="50"/>
        <end position="59"/>
    </location>
</feature>
<feature type="region of interest" description="Disordered" evidence="3">
    <location>
        <begin position="917"/>
        <end position="941"/>
    </location>
</feature>
<dbReference type="Gene3D" id="1.20.920.10">
    <property type="entry name" value="Bromodomain-like"/>
    <property type="match status" value="3"/>
</dbReference>
<dbReference type="PROSITE" id="PS50014">
    <property type="entry name" value="BROMODOMAIN_2"/>
    <property type="match status" value="1"/>
</dbReference>
<keyword evidence="1 2" id="KW-0103">Bromodomain</keyword>
<feature type="compositionally biased region" description="Basic and acidic residues" evidence="3">
    <location>
        <begin position="1"/>
        <end position="48"/>
    </location>
</feature>
<feature type="compositionally biased region" description="Polar residues" evidence="3">
    <location>
        <begin position="464"/>
        <end position="476"/>
    </location>
</feature>
<dbReference type="AlphaFoldDB" id="A0A1D3LAG9"/>
<dbReference type="Pfam" id="PF00439">
    <property type="entry name" value="Bromodomain"/>
    <property type="match status" value="1"/>
</dbReference>
<dbReference type="GO" id="GO:0035267">
    <property type="term" value="C:NuA4 histone acetyltransferase complex"/>
    <property type="evidence" value="ECO:0007669"/>
    <property type="project" value="TreeGrafter"/>
</dbReference>
<evidence type="ECO:0000256" key="2">
    <source>
        <dbReference type="PROSITE-ProRule" id="PRU00035"/>
    </source>
</evidence>
<feature type="region of interest" description="Disordered" evidence="3">
    <location>
        <begin position="709"/>
        <end position="732"/>
    </location>
</feature>